<dbReference type="PRINTS" id="PR00455">
    <property type="entry name" value="HTHTETR"/>
</dbReference>
<evidence type="ECO:0000256" key="1">
    <source>
        <dbReference type="ARBA" id="ARBA00023015"/>
    </source>
</evidence>
<feature type="domain" description="HTH tetR-type" evidence="5">
    <location>
        <begin position="11"/>
        <end position="70"/>
    </location>
</feature>
<dbReference type="InterPro" id="IPR001647">
    <property type="entry name" value="HTH_TetR"/>
</dbReference>
<dbReference type="Proteomes" id="UP001432062">
    <property type="component" value="Chromosome"/>
</dbReference>
<feature type="DNA-binding region" description="H-T-H motif" evidence="4">
    <location>
        <begin position="33"/>
        <end position="52"/>
    </location>
</feature>
<proteinExistence type="predicted"/>
<organism evidence="6 7">
    <name type="scientific">Nocardia vinacea</name>
    <dbReference type="NCBI Taxonomy" id="96468"/>
    <lineage>
        <taxon>Bacteria</taxon>
        <taxon>Bacillati</taxon>
        <taxon>Actinomycetota</taxon>
        <taxon>Actinomycetes</taxon>
        <taxon>Mycobacteriales</taxon>
        <taxon>Nocardiaceae</taxon>
        <taxon>Nocardia</taxon>
    </lineage>
</organism>
<dbReference type="PANTHER" id="PTHR47506:SF1">
    <property type="entry name" value="HTH-TYPE TRANSCRIPTIONAL REGULATOR YJDC"/>
    <property type="match status" value="1"/>
</dbReference>
<keyword evidence="7" id="KW-1185">Reference proteome</keyword>
<dbReference type="PANTHER" id="PTHR47506">
    <property type="entry name" value="TRANSCRIPTIONAL REGULATORY PROTEIN"/>
    <property type="match status" value="1"/>
</dbReference>
<keyword evidence="3" id="KW-0804">Transcription</keyword>
<reference evidence="6" key="1">
    <citation type="submission" date="2022-10" db="EMBL/GenBank/DDBJ databases">
        <title>The complete genomes of actinobacterial strains from the NBC collection.</title>
        <authorList>
            <person name="Joergensen T.S."/>
            <person name="Alvarez Arevalo M."/>
            <person name="Sterndorff E.B."/>
            <person name="Faurdal D."/>
            <person name="Vuksanovic O."/>
            <person name="Mourched A.-S."/>
            <person name="Charusanti P."/>
            <person name="Shaw S."/>
            <person name="Blin K."/>
            <person name="Weber T."/>
        </authorList>
    </citation>
    <scope>NUCLEOTIDE SEQUENCE</scope>
    <source>
        <strain evidence="6">NBC_01482</strain>
    </source>
</reference>
<keyword evidence="2 4" id="KW-0238">DNA-binding</keyword>
<dbReference type="InterPro" id="IPR036271">
    <property type="entry name" value="Tet_transcr_reg_TetR-rel_C_sf"/>
</dbReference>
<dbReference type="PROSITE" id="PS50977">
    <property type="entry name" value="HTH_TETR_2"/>
    <property type="match status" value="1"/>
</dbReference>
<dbReference type="RefSeq" id="WP_327098483.1">
    <property type="nucleotide sequence ID" value="NZ_CP109149.1"/>
</dbReference>
<name>A0ABZ1YPV4_9NOCA</name>
<evidence type="ECO:0000259" key="5">
    <source>
        <dbReference type="PROSITE" id="PS50977"/>
    </source>
</evidence>
<evidence type="ECO:0000256" key="4">
    <source>
        <dbReference type="PROSITE-ProRule" id="PRU00335"/>
    </source>
</evidence>
<dbReference type="Pfam" id="PF00440">
    <property type="entry name" value="TetR_N"/>
    <property type="match status" value="1"/>
</dbReference>
<evidence type="ECO:0000256" key="3">
    <source>
        <dbReference type="ARBA" id="ARBA00023163"/>
    </source>
</evidence>
<evidence type="ECO:0000256" key="2">
    <source>
        <dbReference type="ARBA" id="ARBA00023125"/>
    </source>
</evidence>
<dbReference type="InterPro" id="IPR009057">
    <property type="entry name" value="Homeodomain-like_sf"/>
</dbReference>
<dbReference type="SUPFAM" id="SSF48498">
    <property type="entry name" value="Tetracyclin repressor-like, C-terminal domain"/>
    <property type="match status" value="1"/>
</dbReference>
<protein>
    <submittedName>
        <fullName evidence="6">TetR/AcrR family transcriptional regulator</fullName>
    </submittedName>
</protein>
<evidence type="ECO:0000313" key="7">
    <source>
        <dbReference type="Proteomes" id="UP001432062"/>
    </source>
</evidence>
<accession>A0ABZ1YPV4</accession>
<keyword evidence="1" id="KW-0805">Transcription regulation</keyword>
<evidence type="ECO:0000313" key="6">
    <source>
        <dbReference type="EMBL" id="WUV45285.1"/>
    </source>
</evidence>
<dbReference type="EMBL" id="CP109441">
    <property type="protein sequence ID" value="WUV45285.1"/>
    <property type="molecule type" value="Genomic_DNA"/>
</dbReference>
<sequence>MTDPIPPVASGSTRDRLLDAAAQLFYEQGVHIGVDALCKAAGVSKRSMYQLFNSKDELVAASLERIAPDYRAALLPADDDRSPRERILHVFQRLEYLEPAQDFRGCPYVAAAVQLKSPEHPASLVARRHKDGLTSFFQYEAERGGAPDPVLLARQLTLVFDGASARSVVQAHDLDGLAVATATTLLDVAGVGDSLPPNGFAQNATGSDAGAQD</sequence>
<dbReference type="SUPFAM" id="SSF46689">
    <property type="entry name" value="Homeodomain-like"/>
    <property type="match status" value="1"/>
</dbReference>
<gene>
    <name evidence="6" type="ORF">OG563_40255</name>
</gene>
<dbReference type="Gene3D" id="1.10.357.10">
    <property type="entry name" value="Tetracycline Repressor, domain 2"/>
    <property type="match status" value="1"/>
</dbReference>